<dbReference type="EMBL" id="CP126651">
    <property type="protein sequence ID" value="WJZ85203.1"/>
    <property type="molecule type" value="Genomic_DNA"/>
</dbReference>
<accession>A0ABY9BQG1</accession>
<evidence type="ECO:0000313" key="3">
    <source>
        <dbReference type="Proteomes" id="UP001227230"/>
    </source>
</evidence>
<feature type="region of interest" description="Disordered" evidence="1">
    <location>
        <begin position="1"/>
        <end position="42"/>
    </location>
</feature>
<protein>
    <submittedName>
        <fullName evidence="2">Uncharacterized protein</fullName>
    </submittedName>
</protein>
<keyword evidence="3" id="KW-1185">Reference proteome</keyword>
<evidence type="ECO:0000256" key="1">
    <source>
        <dbReference type="SAM" id="MobiDB-lite"/>
    </source>
</evidence>
<sequence>MRPPINMLGLGSKLKPKAPIFSQPTPRLASTPSPPLRGGSGRHHHVEIIVREWQPMRVAFSARLRTPAPPRSQRCGAWKPWSSDGSGPRRVPSFPPFSATWRRH</sequence>
<gene>
    <name evidence="2" type="ORF">VitviT2T_004751</name>
</gene>
<proteinExistence type="predicted"/>
<name>A0ABY9BQG1_VITVI</name>
<reference evidence="2 3" key="1">
    <citation type="journal article" date="2023" name="Hortic Res">
        <title>The complete reference genome for grapevine (Vitis vinifera L.) genetics and breeding.</title>
        <authorList>
            <person name="Shi X."/>
            <person name="Cao S."/>
            <person name="Wang X."/>
            <person name="Huang S."/>
            <person name="Wang Y."/>
            <person name="Liu Z."/>
            <person name="Liu W."/>
            <person name="Leng X."/>
            <person name="Peng Y."/>
            <person name="Wang N."/>
            <person name="Wang Y."/>
            <person name="Ma Z."/>
            <person name="Xu X."/>
            <person name="Zhang F."/>
            <person name="Xue H."/>
            <person name="Zhong H."/>
            <person name="Wang Y."/>
            <person name="Zhang K."/>
            <person name="Velt A."/>
            <person name="Avia K."/>
            <person name="Holtgrawe D."/>
            <person name="Grimplet J."/>
            <person name="Matus J.T."/>
            <person name="Ware D."/>
            <person name="Wu X."/>
            <person name="Wang H."/>
            <person name="Liu C."/>
            <person name="Fang Y."/>
            <person name="Rustenholz C."/>
            <person name="Cheng Z."/>
            <person name="Xiao H."/>
            <person name="Zhou Y."/>
        </authorList>
    </citation>
    <scope>NUCLEOTIDE SEQUENCE [LARGE SCALE GENOMIC DNA]</scope>
    <source>
        <strain evidence="3">cv. Pinot noir / PN40024</strain>
        <tissue evidence="2">Leaf</tissue>
    </source>
</reference>
<feature type="region of interest" description="Disordered" evidence="1">
    <location>
        <begin position="64"/>
        <end position="104"/>
    </location>
</feature>
<feature type="compositionally biased region" description="Polar residues" evidence="1">
    <location>
        <begin position="22"/>
        <end position="31"/>
    </location>
</feature>
<dbReference type="Proteomes" id="UP001227230">
    <property type="component" value="Chromosome 4"/>
</dbReference>
<evidence type="ECO:0000313" key="2">
    <source>
        <dbReference type="EMBL" id="WJZ85203.1"/>
    </source>
</evidence>
<organism evidence="2 3">
    <name type="scientific">Vitis vinifera</name>
    <name type="common">Grape</name>
    <dbReference type="NCBI Taxonomy" id="29760"/>
    <lineage>
        <taxon>Eukaryota</taxon>
        <taxon>Viridiplantae</taxon>
        <taxon>Streptophyta</taxon>
        <taxon>Embryophyta</taxon>
        <taxon>Tracheophyta</taxon>
        <taxon>Spermatophyta</taxon>
        <taxon>Magnoliopsida</taxon>
        <taxon>eudicotyledons</taxon>
        <taxon>Gunneridae</taxon>
        <taxon>Pentapetalae</taxon>
        <taxon>rosids</taxon>
        <taxon>Vitales</taxon>
        <taxon>Vitaceae</taxon>
        <taxon>Viteae</taxon>
        <taxon>Vitis</taxon>
    </lineage>
</organism>